<dbReference type="KEGG" id="mbur:EQU24_07525"/>
<keyword evidence="2" id="KW-1185">Reference proteome</keyword>
<sequence length="178" mass="20727">MTNKTNESSPMINALKEIFELGKKTAKNSPKGFGFKYIMNGVEKFYYSNLILNFVKNLNDENIEEFNITGLELKNIEQEFGELFKNIQEKLTDIKYDNSMDRMKYESFKNKLNKTSKGAYNFLCELEAQFDNEACEEKIKEFSNEIADLGREYSVKLSTESGIGITIEFQDDEDYKEQ</sequence>
<gene>
    <name evidence="1" type="ORF">EQU24_07525</name>
</gene>
<evidence type="ECO:0000313" key="2">
    <source>
        <dbReference type="Proteomes" id="UP000305881"/>
    </source>
</evidence>
<proteinExistence type="predicted"/>
<accession>A0A4P9ULG8</accession>
<organism evidence="1 2">
    <name type="scientific">Methylotuvimicrobium buryatense</name>
    <name type="common">Methylomicrobium buryatense</name>
    <dbReference type="NCBI Taxonomy" id="95641"/>
    <lineage>
        <taxon>Bacteria</taxon>
        <taxon>Pseudomonadati</taxon>
        <taxon>Pseudomonadota</taxon>
        <taxon>Gammaproteobacteria</taxon>
        <taxon>Methylococcales</taxon>
        <taxon>Methylococcaceae</taxon>
        <taxon>Methylotuvimicrobium</taxon>
    </lineage>
</organism>
<reference evidence="2" key="1">
    <citation type="journal article" date="2019" name="J. Bacteriol.">
        <title>A Mutagenic Screen Identifies a TonB-Dependent Receptor Required for the Lanthanide Metal Switch in the Type I Methanotroph 'Methylotuvimicrobium buryatense' 5GB1C.</title>
        <authorList>
            <person name="Groom J.D."/>
            <person name="Ford S.M."/>
            <person name="Pesesky M.W."/>
            <person name="Lidstrom M.E."/>
        </authorList>
    </citation>
    <scope>NUCLEOTIDE SEQUENCE [LARGE SCALE GENOMIC DNA]</scope>
    <source>
        <strain evidence="2">5GB1C</strain>
    </source>
</reference>
<dbReference type="RefSeq" id="WP_138767121.1">
    <property type="nucleotide sequence ID" value="NZ_CP035467.1"/>
</dbReference>
<dbReference type="EMBL" id="CP035467">
    <property type="protein sequence ID" value="QCW82112.1"/>
    <property type="molecule type" value="Genomic_DNA"/>
</dbReference>
<protein>
    <submittedName>
        <fullName evidence="1">Uncharacterized protein</fullName>
    </submittedName>
</protein>
<evidence type="ECO:0000313" key="1">
    <source>
        <dbReference type="EMBL" id="QCW82112.1"/>
    </source>
</evidence>
<dbReference type="Proteomes" id="UP000305881">
    <property type="component" value="Chromosome"/>
</dbReference>
<dbReference type="AlphaFoldDB" id="A0A4P9ULG8"/>
<name>A0A4P9ULG8_METBY</name>
<dbReference type="STRING" id="675511.GCA_000341735_01518"/>